<keyword evidence="3" id="KW-0804">Transcription</keyword>
<dbReference type="InterPro" id="IPR036390">
    <property type="entry name" value="WH_DNA-bd_sf"/>
</dbReference>
<gene>
    <name evidence="5" type="ORF">RB602_12005</name>
</gene>
<name>A0AA97F583_9SPHN</name>
<reference evidence="5 6" key="1">
    <citation type="submission" date="2023-10" db="EMBL/GenBank/DDBJ databases">
        <title>Complete genome sequence of a Sphingomonadaceae bacterium.</title>
        <authorList>
            <person name="Yan C."/>
        </authorList>
    </citation>
    <scope>NUCLEOTIDE SEQUENCE [LARGE SCALE GENOMIC DNA]</scope>
    <source>
        <strain evidence="5 6">SCSIO 66989</strain>
    </source>
</reference>
<keyword evidence="2" id="KW-0238">DNA-binding</keyword>
<feature type="domain" description="Transcriptional regulator SarA/SarZ/Rot-like helix-turn-helix" evidence="4">
    <location>
        <begin position="120"/>
        <end position="173"/>
    </location>
</feature>
<dbReference type="InterPro" id="IPR055166">
    <property type="entry name" value="Transc_reg_Sar_Rot_HTH"/>
</dbReference>
<accession>A0AA97F583</accession>
<evidence type="ECO:0000256" key="1">
    <source>
        <dbReference type="ARBA" id="ARBA00023015"/>
    </source>
</evidence>
<dbReference type="EMBL" id="CP136594">
    <property type="protein sequence ID" value="WOE74564.1"/>
    <property type="molecule type" value="Genomic_DNA"/>
</dbReference>
<dbReference type="KEGG" id="acoa:RB602_12005"/>
<dbReference type="Pfam" id="PF22381">
    <property type="entry name" value="Staph_reg_Sar_Rot"/>
    <property type="match status" value="1"/>
</dbReference>
<organism evidence="5 6">
    <name type="scientific">Alterisphingorhabdus coralli</name>
    <dbReference type="NCBI Taxonomy" id="3071408"/>
    <lineage>
        <taxon>Bacteria</taxon>
        <taxon>Pseudomonadati</taxon>
        <taxon>Pseudomonadota</taxon>
        <taxon>Alphaproteobacteria</taxon>
        <taxon>Sphingomonadales</taxon>
        <taxon>Sphingomonadaceae</taxon>
        <taxon>Alterisphingorhabdus (ex Yan et al. 2024)</taxon>
    </lineage>
</organism>
<dbReference type="GO" id="GO:0003677">
    <property type="term" value="F:DNA binding"/>
    <property type="evidence" value="ECO:0007669"/>
    <property type="project" value="UniProtKB-KW"/>
</dbReference>
<keyword evidence="6" id="KW-1185">Reference proteome</keyword>
<keyword evidence="1" id="KW-0805">Transcription regulation</keyword>
<evidence type="ECO:0000256" key="3">
    <source>
        <dbReference type="ARBA" id="ARBA00023163"/>
    </source>
</evidence>
<proteinExistence type="predicted"/>
<evidence type="ECO:0000313" key="6">
    <source>
        <dbReference type="Proteomes" id="UP001302429"/>
    </source>
</evidence>
<dbReference type="AlphaFoldDB" id="A0AA97F583"/>
<dbReference type="InterPro" id="IPR036388">
    <property type="entry name" value="WH-like_DNA-bd_sf"/>
</dbReference>
<protein>
    <submittedName>
        <fullName evidence="5">MarR family transcriptional regulator</fullName>
    </submittedName>
</protein>
<dbReference type="RefSeq" id="WP_317080822.1">
    <property type="nucleotide sequence ID" value="NZ_CP136594.1"/>
</dbReference>
<evidence type="ECO:0000313" key="5">
    <source>
        <dbReference type="EMBL" id="WOE74564.1"/>
    </source>
</evidence>
<evidence type="ECO:0000259" key="4">
    <source>
        <dbReference type="Pfam" id="PF22381"/>
    </source>
</evidence>
<evidence type="ECO:0000256" key="2">
    <source>
        <dbReference type="ARBA" id="ARBA00023125"/>
    </source>
</evidence>
<dbReference type="SUPFAM" id="SSF46785">
    <property type="entry name" value="Winged helix' DNA-binding domain"/>
    <property type="match status" value="1"/>
</dbReference>
<dbReference type="Gene3D" id="1.10.10.10">
    <property type="entry name" value="Winged helix-like DNA-binding domain superfamily/Winged helix DNA-binding domain"/>
    <property type="match status" value="1"/>
</dbReference>
<dbReference type="Proteomes" id="UP001302429">
    <property type="component" value="Chromosome"/>
</dbReference>
<sequence>MLKRSIPNLQQDELSEKQNELSALLDSIDKLKNQLQSSIDFIDSNKSSSSSLQSYNANVESLNTNQALTYNTEAYVREIKKIIKARHRRFSFFDADMFADPAWDILLDLYVASLEHRQVSVSSACIASCVPSTTALRWLNILEKNDLIVRKRDQHDLRRVFVELSQEGKKRLDNYFSSVRSNEDGQSISD</sequence>